<dbReference type="PROSITE" id="PS51257">
    <property type="entry name" value="PROKAR_LIPOPROTEIN"/>
    <property type="match status" value="1"/>
</dbReference>
<sequence>MTLRSVVTATLLAGLFAGCASSTPRPDPGADAPRHPSIAADASPVPAFTGGGAGWSIEIASTGKGNHDATLTVAGRSNAGTLRYLGQPAGAPSSLTVLHGELGKQPTIVEIKREPCRNAEGVDTSASVQVTVEGQPQRRGCGFLAVY</sequence>
<evidence type="ECO:0000256" key="1">
    <source>
        <dbReference type="SAM" id="MobiDB-lite"/>
    </source>
</evidence>
<accession>A0A1W1GYB4</accession>
<evidence type="ECO:0000313" key="4">
    <source>
        <dbReference type="Proteomes" id="UP000191133"/>
    </source>
</evidence>
<keyword evidence="2" id="KW-0732">Signal</keyword>
<dbReference type="RefSeq" id="WP_080149446.1">
    <property type="nucleotide sequence ID" value="NZ_FWEU01000002.1"/>
</dbReference>
<dbReference type="EMBL" id="FWEU01000002">
    <property type="protein sequence ID" value="SLM24336.1"/>
    <property type="molecule type" value="Genomic_DNA"/>
</dbReference>
<protein>
    <recommendedName>
        <fullName evidence="5">Lipoprotein</fullName>
    </recommendedName>
</protein>
<feature type="region of interest" description="Disordered" evidence="1">
    <location>
        <begin position="23"/>
        <end position="45"/>
    </location>
</feature>
<feature type="signal peptide" evidence="2">
    <location>
        <begin position="1"/>
        <end position="22"/>
    </location>
</feature>
<proteinExistence type="predicted"/>
<reference evidence="4" key="1">
    <citation type="submission" date="2016-10" db="EMBL/GenBank/DDBJ databases">
        <authorList>
            <person name="Varghese N."/>
        </authorList>
    </citation>
    <scope>NUCLEOTIDE SEQUENCE [LARGE SCALE GENOMIC DNA]</scope>
    <source>
        <strain evidence="4">92MFCol6.1</strain>
    </source>
</reference>
<dbReference type="Proteomes" id="UP000191133">
    <property type="component" value="Unassembled WGS sequence"/>
</dbReference>
<evidence type="ECO:0008006" key="5">
    <source>
        <dbReference type="Google" id="ProtNLM"/>
    </source>
</evidence>
<organism evidence="3 4">
    <name type="scientific">Stenotrophomonas indicatrix</name>
    <dbReference type="NCBI Taxonomy" id="2045451"/>
    <lineage>
        <taxon>Bacteria</taxon>
        <taxon>Pseudomonadati</taxon>
        <taxon>Pseudomonadota</taxon>
        <taxon>Gammaproteobacteria</taxon>
        <taxon>Lysobacterales</taxon>
        <taxon>Lysobacteraceae</taxon>
        <taxon>Stenotrophomonas</taxon>
    </lineage>
</organism>
<dbReference type="AlphaFoldDB" id="A0A1W1GYB4"/>
<feature type="chain" id="PRO_5012777277" description="Lipoprotein" evidence="2">
    <location>
        <begin position="23"/>
        <end position="147"/>
    </location>
</feature>
<name>A0A1W1GYB4_9GAMM</name>
<gene>
    <name evidence="3" type="ORF">SAMN04488690_2057</name>
</gene>
<evidence type="ECO:0000313" key="3">
    <source>
        <dbReference type="EMBL" id="SLM24336.1"/>
    </source>
</evidence>
<evidence type="ECO:0000256" key="2">
    <source>
        <dbReference type="SAM" id="SignalP"/>
    </source>
</evidence>